<evidence type="ECO:0000313" key="1">
    <source>
        <dbReference type="EMBL" id="KFB47642.1"/>
    </source>
</evidence>
<accession>A0A084WBP8</accession>
<dbReference type="VEuPathDB" id="VectorBase:ASIC015684"/>
<dbReference type="EMBL" id="KE525332">
    <property type="protein sequence ID" value="KFB47642.1"/>
    <property type="molecule type" value="Genomic_DNA"/>
</dbReference>
<name>A0A084WBP8_ANOSI</name>
<evidence type="ECO:0000313" key="3">
    <source>
        <dbReference type="Proteomes" id="UP000030765"/>
    </source>
</evidence>
<protein>
    <submittedName>
        <fullName evidence="1 2">LysR family transcriptional regulator</fullName>
    </submittedName>
</protein>
<dbReference type="EnsemblMetazoa" id="ASIC015684-RA">
    <property type="protein sequence ID" value="ASIC015684-PA"/>
    <property type="gene ID" value="ASIC015684"/>
</dbReference>
<organism evidence="1">
    <name type="scientific">Anopheles sinensis</name>
    <name type="common">Mosquito</name>
    <dbReference type="NCBI Taxonomy" id="74873"/>
    <lineage>
        <taxon>Eukaryota</taxon>
        <taxon>Metazoa</taxon>
        <taxon>Ecdysozoa</taxon>
        <taxon>Arthropoda</taxon>
        <taxon>Hexapoda</taxon>
        <taxon>Insecta</taxon>
        <taxon>Pterygota</taxon>
        <taxon>Neoptera</taxon>
        <taxon>Endopterygota</taxon>
        <taxon>Diptera</taxon>
        <taxon>Nematocera</taxon>
        <taxon>Culicoidea</taxon>
        <taxon>Culicidae</taxon>
        <taxon>Anophelinae</taxon>
        <taxon>Anopheles</taxon>
    </lineage>
</organism>
<dbReference type="Proteomes" id="UP000030765">
    <property type="component" value="Unassembled WGS sequence"/>
</dbReference>
<dbReference type="EMBL" id="ATLV01022415">
    <property type="status" value="NOT_ANNOTATED_CDS"/>
    <property type="molecule type" value="Genomic_DNA"/>
</dbReference>
<reference evidence="2" key="2">
    <citation type="submission" date="2020-05" db="UniProtKB">
        <authorList>
            <consortium name="EnsemblMetazoa"/>
        </authorList>
    </citation>
    <scope>IDENTIFICATION</scope>
</reference>
<keyword evidence="3" id="KW-1185">Reference proteome</keyword>
<sequence>MTSHCAGLARKRRNEMPCGGVALELKNRHPIGPTSTGRDVISISRNAVGRKRFGKAHETSEV</sequence>
<proteinExistence type="predicted"/>
<evidence type="ECO:0000313" key="2">
    <source>
        <dbReference type="EnsemblMetazoa" id="ASIC015684-PA"/>
    </source>
</evidence>
<reference evidence="1 3" key="1">
    <citation type="journal article" date="2014" name="BMC Genomics">
        <title>Genome sequence of Anopheles sinensis provides insight into genetics basis of mosquito competence for malaria parasites.</title>
        <authorList>
            <person name="Zhou D."/>
            <person name="Zhang D."/>
            <person name="Ding G."/>
            <person name="Shi L."/>
            <person name="Hou Q."/>
            <person name="Ye Y."/>
            <person name="Xu Y."/>
            <person name="Zhou H."/>
            <person name="Xiong C."/>
            <person name="Li S."/>
            <person name="Yu J."/>
            <person name="Hong S."/>
            <person name="Yu X."/>
            <person name="Zou P."/>
            <person name="Chen C."/>
            <person name="Chang X."/>
            <person name="Wang W."/>
            <person name="Lv Y."/>
            <person name="Sun Y."/>
            <person name="Ma L."/>
            <person name="Shen B."/>
            <person name="Zhu C."/>
        </authorList>
    </citation>
    <scope>NUCLEOTIDE SEQUENCE [LARGE SCALE GENOMIC DNA]</scope>
</reference>
<gene>
    <name evidence="1" type="ORF">ZHAS_00015684</name>
</gene>
<dbReference type="AlphaFoldDB" id="A0A084WBP8"/>